<comment type="subcellular location">
    <subcellularLocation>
        <location evidence="1">Cell membrane</location>
        <topology evidence="1">Multi-pass membrane protein</topology>
    </subcellularLocation>
</comment>
<organism evidence="13 14">
    <name type="scientific">Fischerella muscicola CCMEE 5323</name>
    <dbReference type="NCBI Taxonomy" id="2019572"/>
    <lineage>
        <taxon>Bacteria</taxon>
        <taxon>Bacillati</taxon>
        <taxon>Cyanobacteriota</taxon>
        <taxon>Cyanophyceae</taxon>
        <taxon>Nostocales</taxon>
        <taxon>Hapalosiphonaceae</taxon>
        <taxon>Fischerella</taxon>
    </lineage>
</organism>
<gene>
    <name evidence="13" type="ORF">CEN44_06745</name>
</gene>
<keyword evidence="3 12" id="KW-0813">Transport</keyword>
<evidence type="ECO:0000256" key="10">
    <source>
        <dbReference type="ARBA" id="ARBA00023004"/>
    </source>
</evidence>
<feature type="transmembrane region" description="Helical" evidence="12">
    <location>
        <begin position="57"/>
        <end position="74"/>
    </location>
</feature>
<keyword evidence="8 12" id="KW-0249">Electron transport</keyword>
<keyword evidence="10 12" id="KW-0408">Iron</keyword>
<evidence type="ECO:0000313" key="13">
    <source>
        <dbReference type="EMBL" id="PLZ92135.1"/>
    </source>
</evidence>
<feature type="transmembrane region" description="Helical" evidence="12">
    <location>
        <begin position="417"/>
        <end position="438"/>
    </location>
</feature>
<dbReference type="RefSeq" id="WP_016870251.1">
    <property type="nucleotide sequence ID" value="NZ_CAWNVR010000211.1"/>
</dbReference>
<feature type="transmembrane region" description="Helical" evidence="12">
    <location>
        <begin position="128"/>
        <end position="148"/>
    </location>
</feature>
<dbReference type="PIRSF" id="PIRSF006446">
    <property type="entry name" value="Cyt_quinol_oxidase_1"/>
    <property type="match status" value="1"/>
</dbReference>
<feature type="transmembrane region" description="Helical" evidence="12">
    <location>
        <begin position="94"/>
        <end position="121"/>
    </location>
</feature>
<evidence type="ECO:0000256" key="3">
    <source>
        <dbReference type="ARBA" id="ARBA00022448"/>
    </source>
</evidence>
<keyword evidence="4 12" id="KW-1003">Cell membrane</keyword>
<comment type="caution">
    <text evidence="13">The sequence shown here is derived from an EMBL/GenBank/DDBJ whole genome shotgun (WGS) entry which is preliminary data.</text>
</comment>
<evidence type="ECO:0000256" key="2">
    <source>
        <dbReference type="ARBA" id="ARBA00009819"/>
    </source>
</evidence>
<keyword evidence="11 12" id="KW-0472">Membrane</keyword>
<evidence type="ECO:0000256" key="9">
    <source>
        <dbReference type="ARBA" id="ARBA00022989"/>
    </source>
</evidence>
<evidence type="ECO:0000256" key="6">
    <source>
        <dbReference type="ARBA" id="ARBA00022692"/>
    </source>
</evidence>
<dbReference type="GO" id="GO:0016682">
    <property type="term" value="F:oxidoreductase activity, acting on diphenols and related substances as donors, oxygen as acceptor"/>
    <property type="evidence" value="ECO:0007669"/>
    <property type="project" value="TreeGrafter"/>
</dbReference>
<evidence type="ECO:0000256" key="11">
    <source>
        <dbReference type="ARBA" id="ARBA00023136"/>
    </source>
</evidence>
<dbReference type="GO" id="GO:0070069">
    <property type="term" value="C:cytochrome complex"/>
    <property type="evidence" value="ECO:0007669"/>
    <property type="project" value="UniProtKB-UniRule"/>
</dbReference>
<evidence type="ECO:0000256" key="8">
    <source>
        <dbReference type="ARBA" id="ARBA00022982"/>
    </source>
</evidence>
<keyword evidence="5 12" id="KW-0349">Heme</keyword>
<dbReference type="PANTHER" id="PTHR30365:SF14">
    <property type="entry name" value="CYTOCHROME BD MENAQUINOL OXIDASE SUBUNIT I-RELATED"/>
    <property type="match status" value="1"/>
</dbReference>
<feature type="transmembrane region" description="Helical" evidence="12">
    <location>
        <begin position="221"/>
        <end position="238"/>
    </location>
</feature>
<feature type="transmembrane region" description="Helical" evidence="12">
    <location>
        <begin position="15"/>
        <end position="37"/>
    </location>
</feature>
<accession>A0A2N6K5Z6</accession>
<protein>
    <submittedName>
        <fullName evidence="13">Cytochrome ubiquinol oxidase subunit I</fullName>
    </submittedName>
</protein>
<evidence type="ECO:0000256" key="5">
    <source>
        <dbReference type="ARBA" id="ARBA00022617"/>
    </source>
</evidence>
<dbReference type="Proteomes" id="UP000235036">
    <property type="component" value="Unassembled WGS sequence"/>
</dbReference>
<dbReference type="GO" id="GO:0020037">
    <property type="term" value="F:heme binding"/>
    <property type="evidence" value="ECO:0007669"/>
    <property type="project" value="TreeGrafter"/>
</dbReference>
<dbReference type="EMBL" id="NRQW01000135">
    <property type="protein sequence ID" value="PLZ92135.1"/>
    <property type="molecule type" value="Genomic_DNA"/>
</dbReference>
<dbReference type="InterPro" id="IPR002585">
    <property type="entry name" value="Cyt-d_ubiquinol_oxidase_su_1"/>
</dbReference>
<evidence type="ECO:0000313" key="14">
    <source>
        <dbReference type="Proteomes" id="UP000235036"/>
    </source>
</evidence>
<dbReference type="GO" id="GO:0019646">
    <property type="term" value="P:aerobic electron transport chain"/>
    <property type="evidence" value="ECO:0007669"/>
    <property type="project" value="InterPro"/>
</dbReference>
<evidence type="ECO:0000256" key="4">
    <source>
        <dbReference type="ARBA" id="ARBA00022475"/>
    </source>
</evidence>
<dbReference type="AlphaFoldDB" id="A0A2N6K5Z6"/>
<feature type="transmembrane region" description="Helical" evidence="12">
    <location>
        <begin position="329"/>
        <end position="355"/>
    </location>
</feature>
<dbReference type="GO" id="GO:0005886">
    <property type="term" value="C:plasma membrane"/>
    <property type="evidence" value="ECO:0007669"/>
    <property type="project" value="UniProtKB-SubCell"/>
</dbReference>
<keyword evidence="14" id="KW-1185">Reference proteome</keyword>
<name>A0A2N6K5Z6_FISMU</name>
<evidence type="ECO:0000256" key="1">
    <source>
        <dbReference type="ARBA" id="ARBA00004651"/>
    </source>
</evidence>
<dbReference type="PANTHER" id="PTHR30365">
    <property type="entry name" value="CYTOCHROME D UBIQUINOL OXIDASE"/>
    <property type="match status" value="1"/>
</dbReference>
<feature type="transmembrane region" description="Helical" evidence="12">
    <location>
        <begin position="188"/>
        <end position="209"/>
    </location>
</feature>
<dbReference type="GO" id="GO:0046872">
    <property type="term" value="F:metal ion binding"/>
    <property type="evidence" value="ECO:0007669"/>
    <property type="project" value="UniProtKB-UniRule"/>
</dbReference>
<dbReference type="Pfam" id="PF01654">
    <property type="entry name" value="Cyt_bd_oxida_I"/>
    <property type="match status" value="1"/>
</dbReference>
<comment type="similarity">
    <text evidence="2 12">Belongs to the cytochrome ubiquinol oxidase subunit 1 family.</text>
</comment>
<sequence length="481" mass="53901">MEFLSDTVVLSRMQFALTACIHMLWPTLTTGVGIYLVIIEGLWLKTRNPEYYYHARFWAKLYALNFGVGVATGIPMEFQFGTNWAPFSEAVGNFFGSIIGFEASWAFMLEAAFLGIMLFGWERVNPAIHYLSTILVAIGANLSTVWILTASSWMQTPAGGEMVNGKFVVHDYFQVIANPFMAKSVLHMFLATLETSLFVVGGISAWYILKNRHPAFFSKSFKLALAAVIVIAPLQIYVGHLSAEQVYHYQPAKLAAMEAQWNTIPGGQSANWSLLALPNNQAEKNDWEIVIPNALGYILEFKEKLSEPVLGLKEWKPEDRPRLVGVVYYSFRTMVGIGFLLVGLMFGSVFYWLLGKLSQEKITQQRWLMRAWMFAAPLGFIAIDTGWIVRCVGRQPWTLYGQIRTVDSASHIPASNVLVSLTGFTVTYILLLIAYIYFGSRILRRGPNFDLPVPGIEVSKPAIDTAAGEFVPDERPVEAQQ</sequence>
<reference evidence="13 14" key="1">
    <citation type="submission" date="2017-08" db="EMBL/GenBank/DDBJ databases">
        <title>Genomes of Fischerella (Mastigocladus) sp. strains.</title>
        <authorList>
            <person name="Miller S.R."/>
        </authorList>
    </citation>
    <scope>NUCLEOTIDE SEQUENCE [LARGE SCALE GENOMIC DNA]</scope>
    <source>
        <strain evidence="13 14">CCMEE 5323</strain>
    </source>
</reference>
<evidence type="ECO:0000256" key="12">
    <source>
        <dbReference type="PIRNR" id="PIRNR006446"/>
    </source>
</evidence>
<evidence type="ECO:0000256" key="7">
    <source>
        <dbReference type="ARBA" id="ARBA00022723"/>
    </source>
</evidence>
<feature type="transmembrane region" description="Helical" evidence="12">
    <location>
        <begin position="367"/>
        <end position="389"/>
    </location>
</feature>
<keyword evidence="9 12" id="KW-1133">Transmembrane helix</keyword>
<proteinExistence type="inferred from homology"/>
<keyword evidence="7 12" id="KW-0479">Metal-binding</keyword>
<dbReference type="GO" id="GO:0009055">
    <property type="term" value="F:electron transfer activity"/>
    <property type="evidence" value="ECO:0007669"/>
    <property type="project" value="UniProtKB-UniRule"/>
</dbReference>
<keyword evidence="6 12" id="KW-0812">Transmembrane</keyword>